<dbReference type="Proteomes" id="UP000829999">
    <property type="component" value="Chromosome 17"/>
</dbReference>
<feature type="region of interest" description="Disordered" evidence="1">
    <location>
        <begin position="24"/>
        <end position="44"/>
    </location>
</feature>
<evidence type="ECO:0000313" key="3">
    <source>
        <dbReference type="Proteomes" id="UP000829999"/>
    </source>
</evidence>
<protein>
    <submittedName>
        <fullName evidence="4">Mediator of RNA polymerase II transcription subunit 29</fullName>
    </submittedName>
</protein>
<name>A0A9R0DFR5_SPOFR</name>
<organism evidence="3 4">
    <name type="scientific">Spodoptera frugiperda</name>
    <name type="common">Fall armyworm</name>
    <dbReference type="NCBI Taxonomy" id="7108"/>
    <lineage>
        <taxon>Eukaryota</taxon>
        <taxon>Metazoa</taxon>
        <taxon>Ecdysozoa</taxon>
        <taxon>Arthropoda</taxon>
        <taxon>Hexapoda</taxon>
        <taxon>Insecta</taxon>
        <taxon>Pterygota</taxon>
        <taxon>Neoptera</taxon>
        <taxon>Endopterygota</taxon>
        <taxon>Lepidoptera</taxon>
        <taxon>Glossata</taxon>
        <taxon>Ditrysia</taxon>
        <taxon>Noctuoidea</taxon>
        <taxon>Noctuidae</taxon>
        <taxon>Amphipyrinae</taxon>
        <taxon>Spodoptera</taxon>
    </lineage>
</organism>
<reference evidence="4" key="1">
    <citation type="submission" date="2025-08" db="UniProtKB">
        <authorList>
            <consortium name="RefSeq"/>
        </authorList>
    </citation>
    <scope>IDENTIFICATION</scope>
    <source>
        <tissue evidence="4">Whole larval tissue</tissue>
    </source>
</reference>
<proteinExistence type="predicted"/>
<keyword evidence="3" id="KW-1185">Reference proteome</keyword>
<feature type="chain" id="PRO_5040207210" evidence="2">
    <location>
        <begin position="23"/>
        <end position="418"/>
    </location>
</feature>
<evidence type="ECO:0000256" key="1">
    <source>
        <dbReference type="SAM" id="MobiDB-lite"/>
    </source>
</evidence>
<sequence>MTRFLLLLLVLFIFDSLNIAKANSEETTNSSGNTNNNDDDGGESDSIQVVQRDIVTNTPILTDNRDDILEKDDEKTDSQQEMLRNIDTTEADIKYDQSLDQINNDSTDAVLENPQDNITELSLPSNTTVEVQNDENNNKEFNNNKVNTNQTNANDEQSQADDVNAESNDWRSAEKSDASGEKFSNERNVPRAETSIEGDLEELSTEGYQDKKVSESFELPEPRQPERRSHFGGKFMHAQNFAAHDDHTSIFEQSPMRRFGDVSVPQYRPVLTRGGIVFSPSMYPMQPGTSLLERLTGRSFFPHIPPHINLGHEYFHKQPKPKSRIISVPRYEDSKMMEDYNDYGPNTNTYSYTPVRKVTTQVPPHQIAAPKKFNVFQKLAEASNHPVNNKPMRRSFNDFSSSQIQYPENYGSYGRRMY</sequence>
<feature type="compositionally biased region" description="Polar residues" evidence="1">
    <location>
        <begin position="156"/>
        <end position="167"/>
    </location>
</feature>
<dbReference type="AlphaFoldDB" id="A0A9R0DFR5"/>
<accession>A0A9R0DFR5</accession>
<dbReference type="GeneID" id="118276738"/>
<evidence type="ECO:0000313" key="4">
    <source>
        <dbReference type="RefSeq" id="XP_035451137.1"/>
    </source>
</evidence>
<keyword evidence="2" id="KW-0732">Signal</keyword>
<feature type="compositionally biased region" description="Low complexity" evidence="1">
    <location>
        <begin position="139"/>
        <end position="155"/>
    </location>
</feature>
<feature type="compositionally biased region" description="Low complexity" evidence="1">
    <location>
        <begin position="25"/>
        <end position="36"/>
    </location>
</feature>
<gene>
    <name evidence="4" type="primary">LOC118276738</name>
</gene>
<feature type="region of interest" description="Disordered" evidence="1">
    <location>
        <begin position="134"/>
        <end position="209"/>
    </location>
</feature>
<feature type="signal peptide" evidence="2">
    <location>
        <begin position="1"/>
        <end position="22"/>
    </location>
</feature>
<evidence type="ECO:0000256" key="2">
    <source>
        <dbReference type="SAM" id="SignalP"/>
    </source>
</evidence>
<feature type="compositionally biased region" description="Basic and acidic residues" evidence="1">
    <location>
        <begin position="168"/>
        <end position="190"/>
    </location>
</feature>
<dbReference type="OrthoDB" id="2417221at2759"/>
<dbReference type="RefSeq" id="XP_035451137.1">
    <property type="nucleotide sequence ID" value="XM_035595244.2"/>
</dbReference>